<feature type="compositionally biased region" description="Polar residues" evidence="3">
    <location>
        <begin position="99"/>
        <end position="108"/>
    </location>
</feature>
<keyword evidence="7" id="KW-1185">Reference proteome</keyword>
<evidence type="ECO:0000259" key="5">
    <source>
        <dbReference type="PROSITE" id="PS50235"/>
    </source>
</evidence>
<dbReference type="SMART" id="SM00456">
    <property type="entry name" value="WW"/>
    <property type="match status" value="1"/>
</dbReference>
<feature type="compositionally biased region" description="Low complexity" evidence="3">
    <location>
        <begin position="53"/>
        <end position="64"/>
    </location>
</feature>
<dbReference type="SUPFAM" id="SSF51045">
    <property type="entry name" value="WW domain"/>
    <property type="match status" value="1"/>
</dbReference>
<proteinExistence type="inferred from homology"/>
<dbReference type="GO" id="GO:0006508">
    <property type="term" value="P:proteolysis"/>
    <property type="evidence" value="ECO:0007669"/>
    <property type="project" value="UniProtKB-KW"/>
</dbReference>
<comment type="caution">
    <text evidence="6">The sequence shown here is derived from an EMBL/GenBank/DDBJ whole genome shotgun (WGS) entry which is preliminary data.</text>
</comment>
<dbReference type="InterPro" id="IPR001202">
    <property type="entry name" value="WW_dom"/>
</dbReference>
<dbReference type="PANTHER" id="PTHR21646:SF46">
    <property type="entry name" value="UBIQUITIN CARBOXYL-TERMINAL HYDROLASE"/>
    <property type="match status" value="1"/>
</dbReference>
<dbReference type="PANTHER" id="PTHR21646">
    <property type="entry name" value="UBIQUITIN CARBOXYL-TERMINAL HYDROLASE"/>
    <property type="match status" value="1"/>
</dbReference>
<feature type="domain" description="USP" evidence="5">
    <location>
        <begin position="128"/>
        <end position="418"/>
    </location>
</feature>
<dbReference type="Proteomes" id="UP000762676">
    <property type="component" value="Unassembled WGS sequence"/>
</dbReference>
<dbReference type="PROSITE" id="PS01159">
    <property type="entry name" value="WW_DOMAIN_1"/>
    <property type="match status" value="1"/>
</dbReference>
<dbReference type="InterPro" id="IPR050185">
    <property type="entry name" value="Ub_carboxyl-term_hydrolase"/>
</dbReference>
<dbReference type="InterPro" id="IPR038765">
    <property type="entry name" value="Papain-like_cys_pep_sf"/>
</dbReference>
<dbReference type="GO" id="GO:0016579">
    <property type="term" value="P:protein deubiquitination"/>
    <property type="evidence" value="ECO:0007669"/>
    <property type="project" value="InterPro"/>
</dbReference>
<dbReference type="AlphaFoldDB" id="A0AAV4HGE4"/>
<dbReference type="GO" id="GO:0004843">
    <property type="term" value="F:cysteine-type deubiquitinase activity"/>
    <property type="evidence" value="ECO:0007669"/>
    <property type="project" value="UniProtKB-UniRule"/>
</dbReference>
<sequence length="429" mass="48987">MLPPGWEKRLHQTTNRYFYIDHNRGVTQWSPPEMPSTANLKGTYTTTLKEEPSVSSSRGLSRSHSSPDIKKQLEEEEEKSKKIAPRPSVNRGSKPVPRAQNQVVKQTAHSLRKRDLNPVYGNVGPALTGLRNLGNTCYMNSTIQCLNNASPLITYILNDDYISDVNRESSRGMYGEVVDDFAVVVKALWSQQYRSITPRDLKAVVAKYNPMFAGYQQQDSQEFLTFLLDGLHEGLNEGQLKSTLRCGTCSKTSVTFQAFMFLSLPIPSFSKCSLQDCIRAFLKPEMMTGSSRWKCPRCKVERDSEKRIEIWKLPPILLVGLNRFYSEGMWMQKKSSYVDFPVNGLDLSQYIAGSRPRNHYNLYGISNHYGTMEGGHYTAFCRNPVNKRWYKFDDQDVYEISTSDVKTSAAFVLYYTSIEMPAPRYVPRL</sequence>
<dbReference type="Gene3D" id="2.20.70.10">
    <property type="match status" value="1"/>
</dbReference>
<evidence type="ECO:0000313" key="6">
    <source>
        <dbReference type="EMBL" id="GFR96123.1"/>
    </source>
</evidence>
<dbReference type="Gene3D" id="3.90.70.10">
    <property type="entry name" value="Cysteine proteinases"/>
    <property type="match status" value="1"/>
</dbReference>
<dbReference type="PROSITE" id="PS00972">
    <property type="entry name" value="USP_1"/>
    <property type="match status" value="1"/>
</dbReference>
<dbReference type="Pfam" id="PF00443">
    <property type="entry name" value="UCH"/>
    <property type="match status" value="1"/>
</dbReference>
<keyword evidence="2" id="KW-0645">Protease</keyword>
<dbReference type="InterPro" id="IPR036020">
    <property type="entry name" value="WW_dom_sf"/>
</dbReference>
<feature type="compositionally biased region" description="Basic and acidic residues" evidence="3">
    <location>
        <begin position="65"/>
        <end position="81"/>
    </location>
</feature>
<dbReference type="InterPro" id="IPR001394">
    <property type="entry name" value="Peptidase_C19_UCH"/>
</dbReference>
<dbReference type="PROSITE" id="PS50020">
    <property type="entry name" value="WW_DOMAIN_2"/>
    <property type="match status" value="1"/>
</dbReference>
<keyword evidence="2 6" id="KW-0378">Hydrolase</keyword>
<organism evidence="6 7">
    <name type="scientific">Elysia marginata</name>
    <dbReference type="NCBI Taxonomy" id="1093978"/>
    <lineage>
        <taxon>Eukaryota</taxon>
        <taxon>Metazoa</taxon>
        <taxon>Spiralia</taxon>
        <taxon>Lophotrochozoa</taxon>
        <taxon>Mollusca</taxon>
        <taxon>Gastropoda</taxon>
        <taxon>Heterobranchia</taxon>
        <taxon>Euthyneura</taxon>
        <taxon>Panpulmonata</taxon>
        <taxon>Sacoglossa</taxon>
        <taxon>Placobranchoidea</taxon>
        <taxon>Plakobranchidae</taxon>
        <taxon>Elysia</taxon>
    </lineage>
</organism>
<evidence type="ECO:0000256" key="2">
    <source>
        <dbReference type="RuleBase" id="RU366025"/>
    </source>
</evidence>
<accession>A0AAV4HGE4</accession>
<reference evidence="6 7" key="1">
    <citation type="journal article" date="2021" name="Elife">
        <title>Chloroplast acquisition without the gene transfer in kleptoplastic sea slugs, Plakobranchus ocellatus.</title>
        <authorList>
            <person name="Maeda T."/>
            <person name="Takahashi S."/>
            <person name="Yoshida T."/>
            <person name="Shimamura S."/>
            <person name="Takaki Y."/>
            <person name="Nagai Y."/>
            <person name="Toyoda A."/>
            <person name="Suzuki Y."/>
            <person name="Arimoto A."/>
            <person name="Ishii H."/>
            <person name="Satoh N."/>
            <person name="Nishiyama T."/>
            <person name="Hasebe M."/>
            <person name="Maruyama T."/>
            <person name="Minagawa J."/>
            <person name="Obokata J."/>
            <person name="Shigenobu S."/>
        </authorList>
    </citation>
    <scope>NUCLEOTIDE SEQUENCE [LARGE SCALE GENOMIC DNA]</scope>
</reference>
<dbReference type="EMBL" id="BMAT01001963">
    <property type="protein sequence ID" value="GFR96123.1"/>
    <property type="molecule type" value="Genomic_DNA"/>
</dbReference>
<evidence type="ECO:0000256" key="1">
    <source>
        <dbReference type="ARBA" id="ARBA00000707"/>
    </source>
</evidence>
<evidence type="ECO:0000259" key="4">
    <source>
        <dbReference type="PROSITE" id="PS50020"/>
    </source>
</evidence>
<feature type="domain" description="WW" evidence="4">
    <location>
        <begin position="1"/>
        <end position="34"/>
    </location>
</feature>
<evidence type="ECO:0000313" key="7">
    <source>
        <dbReference type="Proteomes" id="UP000762676"/>
    </source>
</evidence>
<comment type="catalytic activity">
    <reaction evidence="1 2">
        <text>Thiol-dependent hydrolysis of ester, thioester, amide, peptide and isopeptide bonds formed by the C-terminal Gly of ubiquitin (a 76-residue protein attached to proteins as an intracellular targeting signal).</text>
        <dbReference type="EC" id="3.4.19.12"/>
    </reaction>
</comment>
<dbReference type="InterPro" id="IPR018200">
    <property type="entry name" value="USP_CS"/>
</dbReference>
<gene>
    <name evidence="6" type="ORF">ElyMa_000960300</name>
</gene>
<dbReference type="InterPro" id="IPR028889">
    <property type="entry name" value="USP"/>
</dbReference>
<dbReference type="CDD" id="cd00201">
    <property type="entry name" value="WW"/>
    <property type="match status" value="1"/>
</dbReference>
<dbReference type="PROSITE" id="PS50235">
    <property type="entry name" value="USP_3"/>
    <property type="match status" value="1"/>
</dbReference>
<evidence type="ECO:0000256" key="3">
    <source>
        <dbReference type="SAM" id="MobiDB-lite"/>
    </source>
</evidence>
<protein>
    <recommendedName>
        <fullName evidence="2">Ubiquitin carboxyl-terminal hydrolase</fullName>
        <ecNumber evidence="2">3.4.19.12</ecNumber>
    </recommendedName>
</protein>
<dbReference type="EC" id="3.4.19.12" evidence="2"/>
<keyword evidence="2" id="KW-0788">Thiol protease</keyword>
<dbReference type="PROSITE" id="PS00973">
    <property type="entry name" value="USP_2"/>
    <property type="match status" value="1"/>
</dbReference>
<keyword evidence="2" id="KW-0833">Ubl conjugation pathway</keyword>
<name>A0AAV4HGE4_9GAST</name>
<comment type="similarity">
    <text evidence="2">Belongs to the peptidase C19 family.</text>
</comment>
<feature type="region of interest" description="Disordered" evidence="3">
    <location>
        <begin position="48"/>
        <end position="108"/>
    </location>
</feature>
<dbReference type="CDD" id="cd02674">
    <property type="entry name" value="Peptidase_C19R"/>
    <property type="match status" value="1"/>
</dbReference>
<dbReference type="Pfam" id="PF00397">
    <property type="entry name" value="WW"/>
    <property type="match status" value="1"/>
</dbReference>
<dbReference type="SUPFAM" id="SSF54001">
    <property type="entry name" value="Cysteine proteinases"/>
    <property type="match status" value="1"/>
</dbReference>